<sequence>MNADKIRRAAPDDVPACAKVVHDWATQTDWMPDELPVDELAKLISDVFDSREMWVAGDPVDCYMSVDPAQNKIGALYCSRTGQGIGKRLVDKAKEGRNFLWLTTHRPNTAAQRFYRREGFEVTAEEPPVPPDTVPVYRMEWRA</sequence>
<dbReference type="SUPFAM" id="SSF55729">
    <property type="entry name" value="Acyl-CoA N-acyltransferases (Nat)"/>
    <property type="match status" value="1"/>
</dbReference>
<evidence type="ECO:0000313" key="2">
    <source>
        <dbReference type="EMBL" id="NOE17440.1"/>
    </source>
</evidence>
<evidence type="ECO:0000313" key="3">
    <source>
        <dbReference type="Proteomes" id="UP000597886"/>
    </source>
</evidence>
<reference evidence="2" key="1">
    <citation type="submission" date="2019-12" db="EMBL/GenBank/DDBJ databases">
        <title>Ruegeria JWLKs population differentiation of coral mucus and skeleton niches.</title>
        <authorList>
            <person name="Luo D."/>
        </authorList>
    </citation>
    <scope>NUCLEOTIDE SEQUENCE</scope>
    <source>
        <strain evidence="2">HKCCD6181</strain>
    </source>
</reference>
<dbReference type="PROSITE" id="PS51186">
    <property type="entry name" value="GNAT"/>
    <property type="match status" value="1"/>
</dbReference>
<proteinExistence type="predicted"/>
<feature type="domain" description="N-acetyltransferase" evidence="1">
    <location>
        <begin position="4"/>
        <end position="143"/>
    </location>
</feature>
<dbReference type="Gene3D" id="3.40.630.30">
    <property type="match status" value="1"/>
</dbReference>
<dbReference type="Proteomes" id="UP000597886">
    <property type="component" value="Unassembled WGS sequence"/>
</dbReference>
<dbReference type="InterPro" id="IPR016181">
    <property type="entry name" value="Acyl_CoA_acyltransferase"/>
</dbReference>
<dbReference type="GO" id="GO:0016747">
    <property type="term" value="F:acyltransferase activity, transferring groups other than amino-acyl groups"/>
    <property type="evidence" value="ECO:0007669"/>
    <property type="project" value="InterPro"/>
</dbReference>
<dbReference type="InterPro" id="IPR000182">
    <property type="entry name" value="GNAT_dom"/>
</dbReference>
<dbReference type="EMBL" id="WVRA01000001">
    <property type="protein sequence ID" value="NOE17440.1"/>
    <property type="molecule type" value="Genomic_DNA"/>
</dbReference>
<comment type="caution">
    <text evidence="2">The sequence shown here is derived from an EMBL/GenBank/DDBJ whole genome shotgun (WGS) entry which is preliminary data.</text>
</comment>
<organism evidence="2 3">
    <name type="scientific">Ruegeria atlantica</name>
    <dbReference type="NCBI Taxonomy" id="81569"/>
    <lineage>
        <taxon>Bacteria</taxon>
        <taxon>Pseudomonadati</taxon>
        <taxon>Pseudomonadota</taxon>
        <taxon>Alphaproteobacteria</taxon>
        <taxon>Rhodobacterales</taxon>
        <taxon>Roseobacteraceae</taxon>
        <taxon>Ruegeria</taxon>
    </lineage>
</organism>
<gene>
    <name evidence="2" type="ORF">GS634_04800</name>
</gene>
<dbReference type="AlphaFoldDB" id="A0AA91BM94"/>
<protein>
    <submittedName>
        <fullName evidence="2">GNAT family N-acetyltransferase</fullName>
    </submittedName>
</protein>
<dbReference type="Pfam" id="PF13508">
    <property type="entry name" value="Acetyltransf_7"/>
    <property type="match status" value="1"/>
</dbReference>
<accession>A0AA91BM94</accession>
<evidence type="ECO:0000259" key="1">
    <source>
        <dbReference type="PROSITE" id="PS51186"/>
    </source>
</evidence>
<name>A0AA91BM94_9RHOB</name>